<accession>A0A9K3CZB2</accession>
<feature type="compositionally biased region" description="Basic and acidic residues" evidence="1">
    <location>
        <begin position="461"/>
        <end position="473"/>
    </location>
</feature>
<feature type="compositionally biased region" description="Acidic residues" evidence="1">
    <location>
        <begin position="816"/>
        <end position="828"/>
    </location>
</feature>
<feature type="region of interest" description="Disordered" evidence="1">
    <location>
        <begin position="854"/>
        <end position="960"/>
    </location>
</feature>
<feature type="compositionally biased region" description="Polar residues" evidence="1">
    <location>
        <begin position="195"/>
        <end position="205"/>
    </location>
</feature>
<feature type="region of interest" description="Disordered" evidence="1">
    <location>
        <begin position="807"/>
        <end position="828"/>
    </location>
</feature>
<evidence type="ECO:0000256" key="1">
    <source>
        <dbReference type="SAM" id="MobiDB-lite"/>
    </source>
</evidence>
<feature type="region of interest" description="Disordered" evidence="1">
    <location>
        <begin position="751"/>
        <end position="783"/>
    </location>
</feature>
<feature type="compositionally biased region" description="Low complexity" evidence="1">
    <location>
        <begin position="602"/>
        <end position="616"/>
    </location>
</feature>
<feature type="compositionally biased region" description="Basic and acidic residues" evidence="1">
    <location>
        <begin position="284"/>
        <end position="297"/>
    </location>
</feature>
<sequence>MDEPVQQSRPKHHVTRTERHGMPAPAASPAESGDESLDSIIASIRAKRDMYTQRRDALFAKDRSRSLEPSAQPLGLPQSAPTITREGSLPPPSSKVTRPPVPAVSVAAPPMARRERGLPPASNKRAMSPLRASLRITNHASPAGTGAPLGGSVSREWEGRRGRYRDMSPVPMKVESARESMERHHDDQPTFGATLHSSDLSTSGTMRDHAAHSPHMGSLSLSRSVEGEQEGQDGQRLPMPQPQPTVSVPMPAMPSVHVREEGGGVVNPAPRTPSAPKSLQLSKRSQEMSQRSDRLRAMLDQGFSAKGRQSAVKRPSNLHRAEVEREREEASVSEPMTVSEAIVPHRAMVPTSPSPPQGPGLSLSFMGAEGDREVVGMELTPSALVRDSAEPGAPVDMDMGLYFDKEDTAVEAEAEAEAEAESEEEEVPCLTLPTETETEGGMEVEPQEVVEAEVEAEAEAEAEREREAEAEAERQAVLEMEMEREMEREREREREREVEIQVEREMELARQRDEREREMEREMQREAEAKAVAAYARPSVHPEPEAPLANPTVSEPVYATEAEYLLARHRSLVLELDAIRIREAQLGLESPIVPGVQGRGGSRPPRGARGTRAASPLKAVEGMPREAGSKAVSSPDLMHDDAFWASGRLDWGKEREGVDTHAEVEEEEDLEGLEEYAPCVQTEAEAEGDAEAERQGESIFGMDMDGEFDVEAEPEPEPEAPEDVEPEMDPRLIPGYVSLCSRSAESSAAFSRSLSRSLGRSQMKVQMEDVVDGDAESEQAALSAERERLMAELSSLTASPTRVIASRARSYAHPEEVEEEEGEAEVAVAEEEPVPAGDDALGLDAFEARWAALERQERQDRERDAQAQREMERAIQAAHEREREAERVRAEALARQRTLESYGVSSRVSEEATPPQPEREREVEVEEEPVYEAPSRPIRHVYVSDREQERERERERFKPSRVSADDLISSVRLMARRRQSASTSPSIQTPPPVPAPMVQRERDTEAEAEAEAEAERERERKQAQKALAIEREVTLRKGAVLMKPSLLPEALPLRLPLPPNAQRYVRVNGEGDMSRLVWGRVKGGRATGAFALARVTACALSVYEPLVTGGAAAVSAAVGAEGEDSLDTGICLISDKGRPLYLLCRDRQEQQTWAHGLRRYLKVPVQGLN</sequence>
<feature type="compositionally biased region" description="Basic and acidic residues" evidence="1">
    <location>
        <begin position="942"/>
        <end position="958"/>
    </location>
</feature>
<dbReference type="AlphaFoldDB" id="A0A9K3CZB2"/>
<evidence type="ECO:0000313" key="2">
    <source>
        <dbReference type="EMBL" id="GIQ86133.1"/>
    </source>
</evidence>
<feature type="region of interest" description="Disordered" evidence="1">
    <location>
        <begin position="55"/>
        <end position="337"/>
    </location>
</feature>
<proteinExistence type="predicted"/>
<keyword evidence="3" id="KW-1185">Reference proteome</keyword>
<feature type="compositionally biased region" description="Basic and acidic residues" evidence="1">
    <location>
        <begin position="1013"/>
        <end position="1023"/>
    </location>
</feature>
<gene>
    <name evidence="2" type="ORF">KIPB_007927</name>
</gene>
<feature type="region of interest" description="Disordered" evidence="1">
    <location>
        <begin position="709"/>
        <end position="734"/>
    </location>
</feature>
<dbReference type="EMBL" id="BDIP01002334">
    <property type="protein sequence ID" value="GIQ86133.1"/>
    <property type="molecule type" value="Genomic_DNA"/>
</dbReference>
<feature type="region of interest" description="Disordered" evidence="1">
    <location>
        <begin position="976"/>
        <end position="1023"/>
    </location>
</feature>
<feature type="compositionally biased region" description="Acidic residues" evidence="1">
    <location>
        <begin position="410"/>
        <end position="427"/>
    </location>
</feature>
<feature type="compositionally biased region" description="Acidic residues" evidence="1">
    <location>
        <begin position="436"/>
        <end position="460"/>
    </location>
</feature>
<evidence type="ECO:0000313" key="3">
    <source>
        <dbReference type="Proteomes" id="UP000265618"/>
    </source>
</evidence>
<feature type="compositionally biased region" description="Acidic residues" evidence="1">
    <location>
        <begin position="709"/>
        <end position="727"/>
    </location>
</feature>
<feature type="compositionally biased region" description="Basic and acidic residues" evidence="1">
    <location>
        <begin position="175"/>
        <end position="188"/>
    </location>
</feature>
<reference evidence="2 3" key="1">
    <citation type="journal article" date="2018" name="PLoS ONE">
        <title>The draft genome of Kipferlia bialata reveals reductive genome evolution in fornicate parasites.</title>
        <authorList>
            <person name="Tanifuji G."/>
            <person name="Takabayashi S."/>
            <person name="Kume K."/>
            <person name="Takagi M."/>
            <person name="Nakayama T."/>
            <person name="Kamikawa R."/>
            <person name="Inagaki Y."/>
            <person name="Hashimoto T."/>
        </authorList>
    </citation>
    <scope>NUCLEOTIDE SEQUENCE [LARGE SCALE GENOMIC DNA]</scope>
    <source>
        <strain evidence="2">NY0173</strain>
    </source>
</reference>
<feature type="compositionally biased region" description="Low complexity" evidence="1">
    <location>
        <begin position="751"/>
        <end position="761"/>
    </location>
</feature>
<feature type="compositionally biased region" description="Basic and acidic residues" evidence="1">
    <location>
        <begin position="319"/>
        <end position="330"/>
    </location>
</feature>
<dbReference type="Proteomes" id="UP000265618">
    <property type="component" value="Unassembled WGS sequence"/>
</dbReference>
<feature type="region of interest" description="Disordered" evidence="1">
    <location>
        <begin position="1"/>
        <end position="38"/>
    </location>
</feature>
<feature type="region of interest" description="Disordered" evidence="1">
    <location>
        <begin position="410"/>
        <end position="473"/>
    </location>
</feature>
<organism evidence="2 3">
    <name type="scientific">Kipferlia bialata</name>
    <dbReference type="NCBI Taxonomy" id="797122"/>
    <lineage>
        <taxon>Eukaryota</taxon>
        <taxon>Metamonada</taxon>
        <taxon>Carpediemonas-like organisms</taxon>
        <taxon>Kipferlia</taxon>
    </lineage>
</organism>
<comment type="caution">
    <text evidence="2">The sequence shown here is derived from an EMBL/GenBank/DDBJ whole genome shotgun (WGS) entry which is preliminary data.</text>
</comment>
<feature type="compositionally biased region" description="Basic and acidic residues" evidence="1">
    <location>
        <begin position="507"/>
        <end position="529"/>
    </location>
</feature>
<name>A0A9K3CZB2_9EUKA</name>
<feature type="compositionally biased region" description="Basic and acidic residues" evidence="1">
    <location>
        <begin position="155"/>
        <end position="166"/>
    </location>
</feature>
<feature type="compositionally biased region" description="Basic and acidic residues" evidence="1">
    <location>
        <begin position="55"/>
        <end position="66"/>
    </location>
</feature>
<feature type="compositionally biased region" description="Basic and acidic residues" evidence="1">
    <location>
        <begin position="854"/>
        <end position="898"/>
    </location>
</feature>
<evidence type="ECO:0008006" key="4">
    <source>
        <dbReference type="Google" id="ProtNLM"/>
    </source>
</evidence>
<feature type="region of interest" description="Disordered" evidence="1">
    <location>
        <begin position="595"/>
        <end position="616"/>
    </location>
</feature>
<feature type="region of interest" description="Disordered" evidence="1">
    <location>
        <begin position="507"/>
        <end position="551"/>
    </location>
</feature>
<protein>
    <recommendedName>
        <fullName evidence="4">PH domain-containing protein</fullName>
    </recommendedName>
</protein>